<gene>
    <name evidence="2" type="ORF">C7U55_11880</name>
</gene>
<dbReference type="AlphaFoldDB" id="A0A2T3FM78"/>
<proteinExistence type="predicted"/>
<dbReference type="InterPro" id="IPR047194">
    <property type="entry name" value="CwlT-like_lysozyme"/>
</dbReference>
<dbReference type="Pfam" id="PF13702">
    <property type="entry name" value="Lysozyme_like"/>
    <property type="match status" value="1"/>
</dbReference>
<dbReference type="EMBL" id="PYLP01000023">
    <property type="protein sequence ID" value="PST36362.1"/>
    <property type="molecule type" value="Genomic_DNA"/>
</dbReference>
<accession>A0A2T3FM78</accession>
<dbReference type="Gene3D" id="1.10.530.10">
    <property type="match status" value="1"/>
</dbReference>
<dbReference type="InterPro" id="IPR023346">
    <property type="entry name" value="Lysozyme-like_dom_sf"/>
</dbReference>
<reference evidence="3" key="1">
    <citation type="submission" date="2018-03" db="EMBL/GenBank/DDBJ databases">
        <title>Lachnoclostridium SNUG30370 gen.nov., sp.nov., isolated from human faeces.</title>
        <authorList>
            <person name="Seo B."/>
            <person name="Jeon K."/>
            <person name="Ko G."/>
        </authorList>
    </citation>
    <scope>NUCLEOTIDE SEQUENCE [LARGE SCALE GENOMIC DNA]</scope>
    <source>
        <strain evidence="3">SNUG30370</strain>
    </source>
</reference>
<name>A0A2T3FM78_9FIRM</name>
<evidence type="ECO:0000313" key="2">
    <source>
        <dbReference type="EMBL" id="PST36362.1"/>
    </source>
</evidence>
<dbReference type="SUPFAM" id="SSF53955">
    <property type="entry name" value="Lysozyme-like"/>
    <property type="match status" value="1"/>
</dbReference>
<dbReference type="Proteomes" id="UP000241201">
    <property type="component" value="Unassembled WGS sequence"/>
</dbReference>
<protein>
    <recommendedName>
        <fullName evidence="1">CwlT-like lysozyme domain-containing protein</fullName>
    </recommendedName>
</protein>
<dbReference type="CDD" id="cd16891">
    <property type="entry name" value="CwlT-like"/>
    <property type="match status" value="1"/>
</dbReference>
<organism evidence="2 3">
    <name type="scientific">Faecalibacillus faecis</name>
    <dbReference type="NCBI Taxonomy" id="1982628"/>
    <lineage>
        <taxon>Bacteria</taxon>
        <taxon>Bacillati</taxon>
        <taxon>Bacillota</taxon>
        <taxon>Erysipelotrichia</taxon>
        <taxon>Erysipelotrichales</taxon>
        <taxon>Coprobacillaceae</taxon>
        <taxon>Faecalibacillus</taxon>
    </lineage>
</organism>
<sequence length="212" mass="25203">MKRFKMKKKKYKLKKPFQLLLASLLFLLAFSFYQLIKNQFKQENPLVSIQVLNYEDLMLKYARENDIEEYLELLQAMMMQESGGQGNDPMQSSECEFNTQFEKKPNAINNPEYSIQVGIQYFAKCLKQANVTSIKDEKDIFLALQSYNYGIGYIKYVEQTDKQYTYQNAIAFSQKCKKEYNVSVYGDSKYVYHVLRYYTDTSLVDDWLELYR</sequence>
<comment type="caution">
    <text evidence="2">The sequence shown here is derived from an EMBL/GenBank/DDBJ whole genome shotgun (WGS) entry which is preliminary data.</text>
</comment>
<evidence type="ECO:0000259" key="1">
    <source>
        <dbReference type="Pfam" id="PF13702"/>
    </source>
</evidence>
<evidence type="ECO:0000313" key="3">
    <source>
        <dbReference type="Proteomes" id="UP000241201"/>
    </source>
</evidence>
<keyword evidence="3" id="KW-1185">Reference proteome</keyword>
<feature type="domain" description="CwlT-like lysozyme" evidence="1">
    <location>
        <begin position="50"/>
        <end position="185"/>
    </location>
</feature>